<comment type="caution">
    <text evidence="6">The sequence shown here is derived from an EMBL/GenBank/DDBJ whole genome shotgun (WGS) entry which is preliminary data.</text>
</comment>
<reference evidence="6 7" key="1">
    <citation type="submission" date="2019-11" db="EMBL/GenBank/DDBJ databases">
        <authorList>
            <person name="Cao P."/>
        </authorList>
    </citation>
    <scope>NUCLEOTIDE SEQUENCE [LARGE SCALE GENOMIC DNA]</scope>
    <source>
        <strain evidence="6 7">NEAU-AAG5</strain>
    </source>
</reference>
<dbReference type="Pfam" id="PF02801">
    <property type="entry name" value="Ketoacyl-synt_C"/>
    <property type="match status" value="1"/>
</dbReference>
<evidence type="ECO:0000313" key="7">
    <source>
        <dbReference type="Proteomes" id="UP000432015"/>
    </source>
</evidence>
<accession>A0A7K1L0N8</accession>
<organism evidence="6 7">
    <name type="scientific">Actinomadura litoris</name>
    <dbReference type="NCBI Taxonomy" id="2678616"/>
    <lineage>
        <taxon>Bacteria</taxon>
        <taxon>Bacillati</taxon>
        <taxon>Actinomycetota</taxon>
        <taxon>Actinomycetes</taxon>
        <taxon>Streptosporangiales</taxon>
        <taxon>Thermomonosporaceae</taxon>
        <taxon>Actinomadura</taxon>
    </lineage>
</organism>
<dbReference type="InterPro" id="IPR020841">
    <property type="entry name" value="PKS_Beta-ketoAc_synthase_dom"/>
</dbReference>
<dbReference type="PROSITE" id="PS52004">
    <property type="entry name" value="KS3_2"/>
    <property type="match status" value="1"/>
</dbReference>
<evidence type="ECO:0000256" key="4">
    <source>
        <dbReference type="RuleBase" id="RU003694"/>
    </source>
</evidence>
<gene>
    <name evidence="6" type="ORF">GNZ18_15485</name>
</gene>
<evidence type="ECO:0000256" key="3">
    <source>
        <dbReference type="ARBA" id="ARBA00023315"/>
    </source>
</evidence>
<dbReference type="Pfam" id="PF00109">
    <property type="entry name" value="ketoacyl-synt"/>
    <property type="match status" value="1"/>
</dbReference>
<dbReference type="AlphaFoldDB" id="A0A7K1L0N8"/>
<evidence type="ECO:0000256" key="2">
    <source>
        <dbReference type="ARBA" id="ARBA00022679"/>
    </source>
</evidence>
<dbReference type="FunFam" id="3.40.47.10:FF:000089">
    <property type="entry name" value="Putative polyketide beta-ketoacyl synthase 2"/>
    <property type="match status" value="1"/>
</dbReference>
<proteinExistence type="inferred from homology"/>
<protein>
    <submittedName>
        <fullName evidence="6">Ketosynthase chain-length factor</fullName>
    </submittedName>
</protein>
<keyword evidence="7" id="KW-1185">Reference proteome</keyword>
<dbReference type="InterPro" id="IPR000794">
    <property type="entry name" value="Beta-ketoacyl_synthase"/>
</dbReference>
<dbReference type="Proteomes" id="UP000432015">
    <property type="component" value="Unassembled WGS sequence"/>
</dbReference>
<dbReference type="InterPro" id="IPR016039">
    <property type="entry name" value="Thiolase-like"/>
</dbReference>
<feature type="domain" description="Ketosynthase family 3 (KS3)" evidence="5">
    <location>
        <begin position="16"/>
        <end position="416"/>
    </location>
</feature>
<evidence type="ECO:0000259" key="5">
    <source>
        <dbReference type="PROSITE" id="PS52004"/>
    </source>
</evidence>
<dbReference type="InterPro" id="IPR014030">
    <property type="entry name" value="Ketoacyl_synth_N"/>
</dbReference>
<dbReference type="GO" id="GO:0006633">
    <property type="term" value="P:fatty acid biosynthetic process"/>
    <property type="evidence" value="ECO:0007669"/>
    <property type="project" value="TreeGrafter"/>
</dbReference>
<dbReference type="PANTHER" id="PTHR11712:SF322">
    <property type="entry name" value="POLYKETIDE BETA-KETOACYL SYNTHASE 2-RELATED"/>
    <property type="match status" value="1"/>
</dbReference>
<keyword evidence="2 4" id="KW-0808">Transferase</keyword>
<dbReference type="InterPro" id="IPR014031">
    <property type="entry name" value="Ketoacyl_synth_C"/>
</dbReference>
<evidence type="ECO:0000313" key="6">
    <source>
        <dbReference type="EMBL" id="MUN38000.1"/>
    </source>
</evidence>
<name>A0A7K1L0N8_9ACTN</name>
<sequence>MTATFAERDARAERGLQRAVITGLGTVAPNGFDAGEYWDAVLHGRGGIDRITRFDPARYPVRLAGEVPEYDVREHVPGRLVPQTDQATRLALIAMGGAVGDSALDLAGMPGDQVGVVTGMAVGGLEYSQRELEKLWRLGGDHVSAYLSFSWFYAVNTGQISIRHGVYGPGGVLTGQTSGLDAIGHARRYVAEGLPVVMCGAVDSAMCPLGFVIELAAGRMSTVADRTRAYLPFDSAASGYLLGEGGAMFTVEEAGHARDRGARPYGEIAGYATTFDPRPGSGREPGLRRAIEAALADAGVTPSEVDVVFADAAGVAELDRAEAAAITRVFGPRAVPVTAPKTMTGRLYAGGPALDVATASLSMRHGVIPPTINVTDPVRSDRLDLVLGEPRETTVSTALVLSRGEGANSAMVLTAV</sequence>
<dbReference type="GO" id="GO:0004315">
    <property type="term" value="F:3-oxoacyl-[acyl-carrier-protein] synthase activity"/>
    <property type="evidence" value="ECO:0007669"/>
    <property type="project" value="TreeGrafter"/>
</dbReference>
<evidence type="ECO:0000256" key="1">
    <source>
        <dbReference type="ARBA" id="ARBA00008467"/>
    </source>
</evidence>
<dbReference type="RefSeq" id="WP_156217181.1">
    <property type="nucleotide sequence ID" value="NZ_WOFH01000005.1"/>
</dbReference>
<dbReference type="SMART" id="SM00825">
    <property type="entry name" value="PKS_KS"/>
    <property type="match status" value="1"/>
</dbReference>
<dbReference type="PANTHER" id="PTHR11712">
    <property type="entry name" value="POLYKETIDE SYNTHASE-RELATED"/>
    <property type="match status" value="1"/>
</dbReference>
<dbReference type="SUPFAM" id="SSF53901">
    <property type="entry name" value="Thiolase-like"/>
    <property type="match status" value="2"/>
</dbReference>
<dbReference type="EMBL" id="WOFH01000005">
    <property type="protein sequence ID" value="MUN38000.1"/>
    <property type="molecule type" value="Genomic_DNA"/>
</dbReference>
<dbReference type="Gene3D" id="3.40.47.10">
    <property type="match status" value="2"/>
</dbReference>
<keyword evidence="3" id="KW-0012">Acyltransferase</keyword>
<comment type="similarity">
    <text evidence="1 4">Belongs to the thiolase-like superfamily. Beta-ketoacyl-ACP synthases family.</text>
</comment>
<dbReference type="CDD" id="cd00832">
    <property type="entry name" value="CLF"/>
    <property type="match status" value="1"/>
</dbReference>